<dbReference type="GO" id="GO:0016787">
    <property type="term" value="F:hydrolase activity"/>
    <property type="evidence" value="ECO:0007669"/>
    <property type="project" value="InterPro"/>
</dbReference>
<dbReference type="PANTHER" id="PTHR11079:SF162">
    <property type="entry name" value="RIBOFLAVIN BIOSYNTHESIS PROTEIN PYRD, CHLOROPLASTIC"/>
    <property type="match status" value="1"/>
</dbReference>
<dbReference type="PROSITE" id="PS00903">
    <property type="entry name" value="CYT_DCMP_DEAMINASES_1"/>
    <property type="match status" value="1"/>
</dbReference>
<name>A0A316L0A4_9FLAO</name>
<dbReference type="InterPro" id="IPR002125">
    <property type="entry name" value="CMP_dCMP_dom"/>
</dbReference>
<dbReference type="OrthoDB" id="9802676at2"/>
<accession>A0A316L0A4</accession>
<dbReference type="PANTHER" id="PTHR11079">
    <property type="entry name" value="CYTOSINE DEAMINASE FAMILY MEMBER"/>
    <property type="match status" value="1"/>
</dbReference>
<sequence>MQNYIEYMQICETIAQAAASRGNSPVGSLIIVKDEIVAMAEEAVAEKQDVSCHAEMEAIRKARKTIGKDMSDAILITTKEPCVMCSYAIRYHKIGVVVYQEKAEALGGANSGFDLLISDDVPNGWGPPVKCIQLNN</sequence>
<evidence type="ECO:0000256" key="1">
    <source>
        <dbReference type="ARBA" id="ARBA00022723"/>
    </source>
</evidence>
<dbReference type="Pfam" id="PF00383">
    <property type="entry name" value="dCMP_cyt_deam_1"/>
    <property type="match status" value="1"/>
</dbReference>
<dbReference type="RefSeq" id="WP_109659089.1">
    <property type="nucleotide sequence ID" value="NZ_QGEG01000001.1"/>
</dbReference>
<protein>
    <submittedName>
        <fullName evidence="4">Nucleoside deaminase</fullName>
    </submittedName>
</protein>
<dbReference type="GO" id="GO:0008270">
    <property type="term" value="F:zinc ion binding"/>
    <property type="evidence" value="ECO:0007669"/>
    <property type="project" value="InterPro"/>
</dbReference>
<dbReference type="CDD" id="cd01285">
    <property type="entry name" value="nucleoside_deaminase"/>
    <property type="match status" value="1"/>
</dbReference>
<dbReference type="InterPro" id="IPR016192">
    <property type="entry name" value="APOBEC/CMP_deaminase_Zn-bd"/>
</dbReference>
<evidence type="ECO:0000313" key="4">
    <source>
        <dbReference type="EMBL" id="PWL39316.1"/>
    </source>
</evidence>
<keyword evidence="5" id="KW-1185">Reference proteome</keyword>
<evidence type="ECO:0000313" key="5">
    <source>
        <dbReference type="Proteomes" id="UP000245762"/>
    </source>
</evidence>
<dbReference type="PROSITE" id="PS51747">
    <property type="entry name" value="CYT_DCMP_DEAMINASES_2"/>
    <property type="match status" value="1"/>
</dbReference>
<gene>
    <name evidence="4" type="ORF">DKG77_00295</name>
</gene>
<proteinExistence type="predicted"/>
<comment type="caution">
    <text evidence="4">The sequence shown here is derived from an EMBL/GenBank/DDBJ whole genome shotgun (WGS) entry which is preliminary data.</text>
</comment>
<keyword evidence="1" id="KW-0479">Metal-binding</keyword>
<dbReference type="AlphaFoldDB" id="A0A316L0A4"/>
<dbReference type="Proteomes" id="UP000245762">
    <property type="component" value="Unassembled WGS sequence"/>
</dbReference>
<dbReference type="EMBL" id="QGEG01000001">
    <property type="protein sequence ID" value="PWL39316.1"/>
    <property type="molecule type" value="Genomic_DNA"/>
</dbReference>
<evidence type="ECO:0000259" key="3">
    <source>
        <dbReference type="PROSITE" id="PS51747"/>
    </source>
</evidence>
<dbReference type="Gene3D" id="3.40.140.10">
    <property type="entry name" value="Cytidine Deaminase, domain 2"/>
    <property type="match status" value="1"/>
</dbReference>
<dbReference type="InterPro" id="IPR016193">
    <property type="entry name" value="Cytidine_deaminase-like"/>
</dbReference>
<keyword evidence="2" id="KW-0862">Zinc</keyword>
<feature type="domain" description="CMP/dCMP-type deaminase" evidence="3">
    <location>
        <begin position="2"/>
        <end position="110"/>
    </location>
</feature>
<evidence type="ECO:0000256" key="2">
    <source>
        <dbReference type="ARBA" id="ARBA00022833"/>
    </source>
</evidence>
<dbReference type="SUPFAM" id="SSF53927">
    <property type="entry name" value="Cytidine deaminase-like"/>
    <property type="match status" value="1"/>
</dbReference>
<organism evidence="4 5">
    <name type="scientific">Flagellimonas aquimarina</name>
    <dbReference type="NCBI Taxonomy" id="2201895"/>
    <lineage>
        <taxon>Bacteria</taxon>
        <taxon>Pseudomonadati</taxon>
        <taxon>Bacteroidota</taxon>
        <taxon>Flavobacteriia</taxon>
        <taxon>Flavobacteriales</taxon>
        <taxon>Flavobacteriaceae</taxon>
        <taxon>Flagellimonas</taxon>
    </lineage>
</organism>
<reference evidence="4 5" key="1">
    <citation type="submission" date="2018-05" db="EMBL/GenBank/DDBJ databases">
        <title>Complete genome sequence of Flagellimonas aquimarina ECD12 isolated from seaweed Ecklonia cava.</title>
        <authorList>
            <person name="Choi S."/>
            <person name="Seong C."/>
        </authorList>
    </citation>
    <scope>NUCLEOTIDE SEQUENCE [LARGE SCALE GENOMIC DNA]</scope>
    <source>
        <strain evidence="4 5">ECD12</strain>
    </source>
</reference>